<keyword evidence="2" id="KW-1185">Reference proteome</keyword>
<dbReference type="AlphaFoldDB" id="A0AA39TVJ3"/>
<sequence>MMDSSDAAQWSDLSMLAGAAVKQHYIPLHEDALVVCLDVEDVPDAMKMQESHNSRKRVLSVDCGSEISLKRAKNSTGEVVVTSSVSKIPVKLKLGEECDMVAKANGAASALGPHCSQLLPTPAQGHTDSTPSITDLDISWIPQSYRSRRSKIPDTPMHKLFLSQCSYLLPEYHENGGLKRRNQDEREAFLNADDWAEVRGGYEVRCKGCKNDIALDPREGKYYANLWMKHRSGCPGVYKAWLERNGWTLNSDPGWFRNKKIVQ</sequence>
<proteinExistence type="predicted"/>
<dbReference type="EMBL" id="JAUEPR010000052">
    <property type="protein sequence ID" value="KAK0471312.1"/>
    <property type="molecule type" value="Genomic_DNA"/>
</dbReference>
<name>A0AA39TVJ3_9AGAR</name>
<comment type="caution">
    <text evidence="1">The sequence shown here is derived from an EMBL/GenBank/DDBJ whole genome shotgun (WGS) entry which is preliminary data.</text>
</comment>
<reference evidence="1" key="1">
    <citation type="submission" date="2023-06" db="EMBL/GenBank/DDBJ databases">
        <authorList>
            <consortium name="Lawrence Berkeley National Laboratory"/>
            <person name="Ahrendt S."/>
            <person name="Sahu N."/>
            <person name="Indic B."/>
            <person name="Wong-Bajracharya J."/>
            <person name="Merenyi Z."/>
            <person name="Ke H.-M."/>
            <person name="Monk M."/>
            <person name="Kocsube S."/>
            <person name="Drula E."/>
            <person name="Lipzen A."/>
            <person name="Balint B."/>
            <person name="Henrissat B."/>
            <person name="Andreopoulos B."/>
            <person name="Martin F.M."/>
            <person name="Harder C.B."/>
            <person name="Rigling D."/>
            <person name="Ford K.L."/>
            <person name="Foster G.D."/>
            <person name="Pangilinan J."/>
            <person name="Papanicolaou A."/>
            <person name="Barry K."/>
            <person name="LaButti K."/>
            <person name="Viragh M."/>
            <person name="Koriabine M."/>
            <person name="Yan M."/>
            <person name="Riley R."/>
            <person name="Champramary S."/>
            <person name="Plett K.L."/>
            <person name="Tsai I.J."/>
            <person name="Slot J."/>
            <person name="Sipos G."/>
            <person name="Plett J."/>
            <person name="Nagy L.G."/>
            <person name="Grigoriev I.V."/>
        </authorList>
    </citation>
    <scope>NUCLEOTIDE SEQUENCE</scope>
    <source>
        <strain evidence="1">ICMP 16352</strain>
    </source>
</reference>
<dbReference type="Proteomes" id="UP001175227">
    <property type="component" value="Unassembled WGS sequence"/>
</dbReference>
<evidence type="ECO:0000313" key="2">
    <source>
        <dbReference type="Proteomes" id="UP001175227"/>
    </source>
</evidence>
<protein>
    <submittedName>
        <fullName evidence="1">Uncharacterized protein</fullName>
    </submittedName>
</protein>
<accession>A0AA39TVJ3</accession>
<evidence type="ECO:0000313" key="1">
    <source>
        <dbReference type="EMBL" id="KAK0471312.1"/>
    </source>
</evidence>
<organism evidence="1 2">
    <name type="scientific">Armillaria novae-zelandiae</name>
    <dbReference type="NCBI Taxonomy" id="153914"/>
    <lineage>
        <taxon>Eukaryota</taxon>
        <taxon>Fungi</taxon>
        <taxon>Dikarya</taxon>
        <taxon>Basidiomycota</taxon>
        <taxon>Agaricomycotina</taxon>
        <taxon>Agaricomycetes</taxon>
        <taxon>Agaricomycetidae</taxon>
        <taxon>Agaricales</taxon>
        <taxon>Marasmiineae</taxon>
        <taxon>Physalacriaceae</taxon>
        <taxon>Armillaria</taxon>
    </lineage>
</organism>
<gene>
    <name evidence="1" type="ORF">IW261DRAFT_1612174</name>
</gene>